<dbReference type="STRING" id="504798.SAMN05421871_107377"/>
<dbReference type="RefSeq" id="WP_091382105.1">
    <property type="nucleotide sequence ID" value="NZ_FNDV01000007.1"/>
</dbReference>
<dbReference type="PANTHER" id="PTHR37042">
    <property type="entry name" value="OUTER MEMBRANE PROTEIN RV1973"/>
    <property type="match status" value="1"/>
</dbReference>
<keyword evidence="2" id="KW-0472">Membrane</keyword>
<accession>A0A1H0URY0</accession>
<dbReference type="Proteomes" id="UP000199651">
    <property type="component" value="Unassembled WGS sequence"/>
</dbReference>
<dbReference type="EMBL" id="FNJB01000012">
    <property type="protein sequence ID" value="SDP68947.1"/>
    <property type="molecule type" value="Genomic_DNA"/>
</dbReference>
<keyword evidence="4" id="KW-1185">Reference proteome</keyword>
<protein>
    <submittedName>
        <fullName evidence="3">Mce-associated membrane protein</fullName>
    </submittedName>
</protein>
<dbReference type="AlphaFoldDB" id="A0A1H0URY0"/>
<evidence type="ECO:0000256" key="1">
    <source>
        <dbReference type="ARBA" id="ARBA00004370"/>
    </source>
</evidence>
<name>A0A1H0URY0_9PSEU</name>
<sequence>MASTTILRRVGIAAVVVATAFAAWGGFSYWQATTSDTIAATAARDDVLTAGRTAVATMTSLDYRSVDAGLARWLDTSTGALHDELKASLEGSKQQIQQAKATTTGTVLDVAVTELDEPRGTAKLIAAVEIVVQPETGEPATKRNRFQAELVRTPAGWKVGGLAQVPYIPV</sequence>
<evidence type="ECO:0000313" key="3">
    <source>
        <dbReference type="EMBL" id="SDP68947.1"/>
    </source>
</evidence>
<reference evidence="4" key="1">
    <citation type="submission" date="2016-10" db="EMBL/GenBank/DDBJ databases">
        <authorList>
            <person name="Varghese N."/>
            <person name="Submissions S."/>
        </authorList>
    </citation>
    <scope>NUCLEOTIDE SEQUENCE [LARGE SCALE GENOMIC DNA]</scope>
    <source>
        <strain evidence="4">IBRC-M 10655</strain>
    </source>
</reference>
<dbReference type="PANTHER" id="PTHR37042:SF4">
    <property type="entry name" value="OUTER MEMBRANE PROTEIN RV1973"/>
    <property type="match status" value="1"/>
</dbReference>
<comment type="subcellular location">
    <subcellularLocation>
        <location evidence="1">Membrane</location>
    </subcellularLocation>
</comment>
<evidence type="ECO:0000313" key="4">
    <source>
        <dbReference type="Proteomes" id="UP000199651"/>
    </source>
</evidence>
<dbReference type="GO" id="GO:0016020">
    <property type="term" value="C:membrane"/>
    <property type="evidence" value="ECO:0007669"/>
    <property type="project" value="UniProtKB-SubCell"/>
</dbReference>
<organism evidence="3 4">
    <name type="scientific">Actinokineospora alba</name>
    <dbReference type="NCBI Taxonomy" id="504798"/>
    <lineage>
        <taxon>Bacteria</taxon>
        <taxon>Bacillati</taxon>
        <taxon>Actinomycetota</taxon>
        <taxon>Actinomycetes</taxon>
        <taxon>Pseudonocardiales</taxon>
        <taxon>Pseudonocardiaceae</taxon>
        <taxon>Actinokineospora</taxon>
    </lineage>
</organism>
<evidence type="ECO:0000256" key="2">
    <source>
        <dbReference type="ARBA" id="ARBA00023136"/>
    </source>
</evidence>
<gene>
    <name evidence="3" type="ORF">SAMN05192558_11227</name>
</gene>
<dbReference type="OrthoDB" id="3472661at2"/>
<proteinExistence type="predicted"/>